<feature type="domain" description="Protein FecR C-terminal" evidence="3">
    <location>
        <begin position="299"/>
        <end position="367"/>
    </location>
</feature>
<proteinExistence type="predicted"/>
<dbReference type="OrthoDB" id="651134at2"/>
<dbReference type="RefSeq" id="WP_073352698.1">
    <property type="nucleotide sequence ID" value="NZ_FRBU01000009.1"/>
</dbReference>
<dbReference type="InterPro" id="IPR032508">
    <property type="entry name" value="FecR_C"/>
</dbReference>
<keyword evidence="1" id="KW-0472">Membrane</keyword>
<dbReference type="AlphaFoldDB" id="A0A1M7BMI7"/>
<evidence type="ECO:0000313" key="5">
    <source>
        <dbReference type="Proteomes" id="UP000184260"/>
    </source>
</evidence>
<evidence type="ECO:0000259" key="3">
    <source>
        <dbReference type="Pfam" id="PF16344"/>
    </source>
</evidence>
<dbReference type="PANTHER" id="PTHR30273">
    <property type="entry name" value="PERIPLASMIC SIGNAL SENSOR AND SIGMA FACTOR ACTIVATOR FECR-RELATED"/>
    <property type="match status" value="1"/>
</dbReference>
<name>A0A1M7BMI7_9FLAO</name>
<dbReference type="GO" id="GO:0016989">
    <property type="term" value="F:sigma factor antagonist activity"/>
    <property type="evidence" value="ECO:0007669"/>
    <property type="project" value="TreeGrafter"/>
</dbReference>
<reference evidence="5" key="1">
    <citation type="submission" date="2016-11" db="EMBL/GenBank/DDBJ databases">
        <authorList>
            <person name="Varghese N."/>
            <person name="Submissions S."/>
        </authorList>
    </citation>
    <scope>NUCLEOTIDE SEQUENCE [LARGE SCALE GENOMIC DNA]</scope>
    <source>
        <strain evidence="5">DSM 3661</strain>
    </source>
</reference>
<dbReference type="Pfam" id="PF04773">
    <property type="entry name" value="FecR"/>
    <property type="match status" value="1"/>
</dbReference>
<sequence length="370" mass="41958">MILELIYKYLDNEASEEEVLTVFKWIETSEENKKQFMALKKAWAFTAISNEIPAKALQEFYKKKQKKSSRKWYRFLRYAAIVLVFIGLGKTATQLFVPKSNPSKEIVLELSNGTLEYISKDKTKNVIDEKGKAIAKQSQDSIVYYGHAMNDKMVYNTLKVPYGQTFKVILSDGTTVHLNAGSTLKYPQQFGINTNRKVYLTGEAFFDVTKDQLHPFIVEANQVSIEVLGTKFNLTAYPDDKQIQTVLVAGSVRLSENANRKNNSILSPNHLATWDGSSKKFTTQTVEVDLFTAWVQGELVLKDATFGSICKRLERAFDVTIVNSNSNLVAQKFSGTIKIKESKVEDILDLLKLDTPFKYTKKEGIIKITH</sequence>
<evidence type="ECO:0000313" key="4">
    <source>
        <dbReference type="EMBL" id="SHL56137.1"/>
    </source>
</evidence>
<dbReference type="InterPro" id="IPR012373">
    <property type="entry name" value="Ferrdict_sens_TM"/>
</dbReference>
<dbReference type="PANTHER" id="PTHR30273:SF2">
    <property type="entry name" value="PROTEIN FECR"/>
    <property type="match status" value="1"/>
</dbReference>
<dbReference type="Proteomes" id="UP000184260">
    <property type="component" value="Unassembled WGS sequence"/>
</dbReference>
<dbReference type="InterPro" id="IPR006860">
    <property type="entry name" value="FecR"/>
</dbReference>
<dbReference type="FunFam" id="2.60.120.1440:FF:000001">
    <property type="entry name" value="Putative anti-sigma factor"/>
    <property type="match status" value="1"/>
</dbReference>
<organism evidence="4 5">
    <name type="scientific">Flavobacterium xanthum</name>
    <dbReference type="NCBI Taxonomy" id="69322"/>
    <lineage>
        <taxon>Bacteria</taxon>
        <taxon>Pseudomonadati</taxon>
        <taxon>Bacteroidota</taxon>
        <taxon>Flavobacteriia</taxon>
        <taxon>Flavobacteriales</taxon>
        <taxon>Flavobacteriaceae</taxon>
        <taxon>Flavobacterium</taxon>
    </lineage>
</organism>
<accession>A0A1M7BMI7</accession>
<evidence type="ECO:0000259" key="2">
    <source>
        <dbReference type="Pfam" id="PF04773"/>
    </source>
</evidence>
<keyword evidence="5" id="KW-1185">Reference proteome</keyword>
<protein>
    <submittedName>
        <fullName evidence="4">FecR family protein</fullName>
    </submittedName>
</protein>
<dbReference type="Gene3D" id="2.60.120.1440">
    <property type="match status" value="1"/>
</dbReference>
<gene>
    <name evidence="4" type="ORF">SAMN05443669_100969</name>
</gene>
<dbReference type="STRING" id="69322.SAMN05443669_100969"/>
<dbReference type="Pfam" id="PF16344">
    <property type="entry name" value="FecR_C"/>
    <property type="match status" value="1"/>
</dbReference>
<dbReference type="Gene3D" id="3.55.50.30">
    <property type="match status" value="1"/>
</dbReference>
<feature type="transmembrane region" description="Helical" evidence="1">
    <location>
        <begin position="75"/>
        <end position="97"/>
    </location>
</feature>
<dbReference type="PIRSF" id="PIRSF018266">
    <property type="entry name" value="FecR"/>
    <property type="match status" value="1"/>
</dbReference>
<evidence type="ECO:0000256" key="1">
    <source>
        <dbReference type="SAM" id="Phobius"/>
    </source>
</evidence>
<dbReference type="EMBL" id="FRBU01000009">
    <property type="protein sequence ID" value="SHL56137.1"/>
    <property type="molecule type" value="Genomic_DNA"/>
</dbReference>
<keyword evidence="1" id="KW-0812">Transmembrane</keyword>
<feature type="domain" description="FecR protein" evidence="2">
    <location>
        <begin position="158"/>
        <end position="253"/>
    </location>
</feature>
<keyword evidence="1" id="KW-1133">Transmembrane helix</keyword>